<dbReference type="Pfam" id="PF13610">
    <property type="entry name" value="DDE_Tnp_IS240"/>
    <property type="match status" value="1"/>
</dbReference>
<protein>
    <submittedName>
        <fullName evidence="2">Transposase</fullName>
    </submittedName>
</protein>
<name>M0CZX9_HALPD</name>
<sequence>MKWHCLVKSEQVKELVFYTTLKPPNQSVNTTTLEYWQREWMANALRGVAVRLHAASPSLRETELILRLIGVGRSFQAIFQWGSSTGQQCLQPAFVPENTALVQPTRTLCVLVTVKPKRAAVDETAVKINGEWSWLYAAIDLDTKLLLDVQLFKRHGTDPAAAFLHGVVEKHDCEDTVFLVDQFGYRTSLSRLGLSGRVDYTDRNLIEKWFHTLTMRVDRFHNSWVGSRLSVRQCLVLFVHYYNFQRPHQALDGRTPVEEVN</sequence>
<proteinExistence type="predicted"/>
<dbReference type="InParanoid" id="M0CZX9"/>
<reference evidence="2 3" key="1">
    <citation type="journal article" date="2014" name="PLoS Genet.">
        <title>Phylogenetically driven sequencing of extremely halophilic archaea reveals strategies for static and dynamic osmo-response.</title>
        <authorList>
            <person name="Becker E.A."/>
            <person name="Seitzer P.M."/>
            <person name="Tritt A."/>
            <person name="Larsen D."/>
            <person name="Krusor M."/>
            <person name="Yao A.I."/>
            <person name="Wu D."/>
            <person name="Madern D."/>
            <person name="Eisen J.A."/>
            <person name="Darling A.E."/>
            <person name="Facciotti M.T."/>
        </authorList>
    </citation>
    <scope>NUCLEOTIDE SEQUENCE [LARGE SCALE GENOMIC DNA]</scope>
    <source>
        <strain evidence="2 3">JCM 14848</strain>
    </source>
</reference>
<comment type="caution">
    <text evidence="2">The sequence shown here is derived from an EMBL/GenBank/DDBJ whole genome shotgun (WGS) entry which is preliminary data.</text>
</comment>
<dbReference type="Proteomes" id="UP000011513">
    <property type="component" value="Unassembled WGS sequence"/>
</dbReference>
<evidence type="ECO:0000313" key="2">
    <source>
        <dbReference type="EMBL" id="ELZ28770.1"/>
    </source>
</evidence>
<dbReference type="PANTHER" id="PTHR39967">
    <property type="match status" value="1"/>
</dbReference>
<keyword evidence="3" id="KW-1185">Reference proteome</keyword>
<dbReference type="SUPFAM" id="SSF53098">
    <property type="entry name" value="Ribonuclease H-like"/>
    <property type="match status" value="1"/>
</dbReference>
<dbReference type="InterPro" id="IPR032874">
    <property type="entry name" value="DDE_dom"/>
</dbReference>
<evidence type="ECO:0000313" key="3">
    <source>
        <dbReference type="Proteomes" id="UP000011513"/>
    </source>
</evidence>
<dbReference type="EMBL" id="AOIV01000036">
    <property type="protein sequence ID" value="ELZ28770.1"/>
    <property type="molecule type" value="Genomic_DNA"/>
</dbReference>
<gene>
    <name evidence="2" type="ORF">C474_14799</name>
</gene>
<organism evidence="2 3">
    <name type="scientific">Halogeometricum pallidum JCM 14848</name>
    <dbReference type="NCBI Taxonomy" id="1227487"/>
    <lineage>
        <taxon>Archaea</taxon>
        <taxon>Methanobacteriati</taxon>
        <taxon>Methanobacteriota</taxon>
        <taxon>Stenosarchaea group</taxon>
        <taxon>Halobacteria</taxon>
        <taxon>Halobacteriales</taxon>
        <taxon>Haloferacaceae</taxon>
        <taxon>Halogeometricum</taxon>
    </lineage>
</organism>
<accession>M0CZX9</accession>
<feature type="domain" description="DDE" evidence="1">
    <location>
        <begin position="119"/>
        <end position="180"/>
    </location>
</feature>
<dbReference type="PANTHER" id="PTHR39967:SF1">
    <property type="entry name" value="ISH14-TYPE TRANSPOSASE HSIRS44"/>
    <property type="match status" value="1"/>
</dbReference>
<dbReference type="AlphaFoldDB" id="M0CZX9"/>
<dbReference type="NCBIfam" id="NF033587">
    <property type="entry name" value="transpos_IS6"/>
    <property type="match status" value="1"/>
</dbReference>
<dbReference type="InterPro" id="IPR012337">
    <property type="entry name" value="RNaseH-like_sf"/>
</dbReference>
<dbReference type="InterPro" id="IPR047930">
    <property type="entry name" value="Transpos_IS6"/>
</dbReference>
<evidence type="ECO:0000259" key="1">
    <source>
        <dbReference type="Pfam" id="PF13610"/>
    </source>
</evidence>
<dbReference type="eggNOG" id="arCOG02134">
    <property type="taxonomic scope" value="Archaea"/>
</dbReference>